<evidence type="ECO:0000256" key="3">
    <source>
        <dbReference type="ARBA" id="ARBA00022729"/>
    </source>
</evidence>
<dbReference type="FunFam" id="3.10.50.40:FF:000006">
    <property type="entry name" value="Peptidyl-prolyl cis-trans isomerase"/>
    <property type="match status" value="1"/>
</dbReference>
<dbReference type="GeneTree" id="ENSGT00940000159964"/>
<evidence type="ECO:0000256" key="1">
    <source>
        <dbReference type="ARBA" id="ARBA00000971"/>
    </source>
</evidence>
<name>A0A4W3IP65_CALMI</name>
<evidence type="ECO:0000313" key="14">
    <source>
        <dbReference type="Ensembl" id="ENSCMIP00000032199.1"/>
    </source>
</evidence>
<evidence type="ECO:0000256" key="10">
    <source>
        <dbReference type="PROSITE-ProRule" id="PRU00277"/>
    </source>
</evidence>
<feature type="domain" description="PPIase FKBP-type" evidence="12">
    <location>
        <begin position="51"/>
        <end position="141"/>
    </location>
</feature>
<dbReference type="Gene3D" id="3.10.50.40">
    <property type="match status" value="1"/>
</dbReference>
<proteinExistence type="predicted"/>
<dbReference type="PANTHER" id="PTHR46222">
    <property type="entry name" value="PEPTIDYL-PROLYL CIS-TRANS ISOMERASE FKBP7/14"/>
    <property type="match status" value="1"/>
</dbReference>
<dbReference type="SUPFAM" id="SSF47473">
    <property type="entry name" value="EF-hand"/>
    <property type="match status" value="1"/>
</dbReference>
<evidence type="ECO:0000313" key="15">
    <source>
        <dbReference type="Proteomes" id="UP000314986"/>
    </source>
</evidence>
<keyword evidence="5" id="KW-0256">Endoplasmic reticulum</keyword>
<reference evidence="14" key="4">
    <citation type="submission" date="2025-08" db="UniProtKB">
        <authorList>
            <consortium name="Ensembl"/>
        </authorList>
    </citation>
    <scope>IDENTIFICATION</scope>
</reference>
<dbReference type="Ensembl" id="ENSCMIT00000032690.1">
    <property type="protein sequence ID" value="ENSCMIP00000032199.1"/>
    <property type="gene ID" value="ENSCMIG00000013760.1"/>
</dbReference>
<protein>
    <recommendedName>
        <fullName evidence="2 10">peptidylprolyl isomerase</fullName>
        <ecNumber evidence="2 10">5.2.1.8</ecNumber>
    </recommendedName>
</protein>
<dbReference type="Pfam" id="PF13202">
    <property type="entry name" value="EF-hand_5"/>
    <property type="match status" value="1"/>
</dbReference>
<keyword evidence="7 10" id="KW-0697">Rotamase</keyword>
<evidence type="ECO:0000259" key="13">
    <source>
        <dbReference type="PROSITE" id="PS50222"/>
    </source>
</evidence>
<evidence type="ECO:0000256" key="5">
    <source>
        <dbReference type="ARBA" id="ARBA00022824"/>
    </source>
</evidence>
<dbReference type="PROSITE" id="PS50222">
    <property type="entry name" value="EF_HAND_2"/>
    <property type="match status" value="1"/>
</dbReference>
<evidence type="ECO:0000256" key="6">
    <source>
        <dbReference type="ARBA" id="ARBA00022837"/>
    </source>
</evidence>
<dbReference type="EC" id="5.2.1.8" evidence="2 10"/>
<dbReference type="GO" id="GO:0003755">
    <property type="term" value="F:peptidyl-prolyl cis-trans isomerase activity"/>
    <property type="evidence" value="ECO:0007669"/>
    <property type="project" value="UniProtKB-KW"/>
</dbReference>
<dbReference type="Proteomes" id="UP000314986">
    <property type="component" value="Unassembled WGS sequence"/>
</dbReference>
<evidence type="ECO:0000256" key="4">
    <source>
        <dbReference type="ARBA" id="ARBA00022737"/>
    </source>
</evidence>
<keyword evidence="9 10" id="KW-0413">Isomerase</keyword>
<dbReference type="GO" id="GO:0005509">
    <property type="term" value="F:calcium ion binding"/>
    <property type="evidence" value="ECO:0007669"/>
    <property type="project" value="InterPro"/>
</dbReference>
<reference evidence="14" key="5">
    <citation type="submission" date="2025-09" db="UniProtKB">
        <authorList>
            <consortium name="Ensembl"/>
        </authorList>
    </citation>
    <scope>IDENTIFICATION</scope>
</reference>
<evidence type="ECO:0000256" key="7">
    <source>
        <dbReference type="ARBA" id="ARBA00023110"/>
    </source>
</evidence>
<keyword evidence="4" id="KW-0677">Repeat</keyword>
<dbReference type="STRING" id="7868.ENSCMIP00000032199"/>
<gene>
    <name evidence="14" type="primary">fkbp7</name>
</gene>
<feature type="chain" id="PRO_5021212093" description="peptidylprolyl isomerase" evidence="11">
    <location>
        <begin position="23"/>
        <end position="219"/>
    </location>
</feature>
<keyword evidence="6" id="KW-0106">Calcium</keyword>
<evidence type="ECO:0000256" key="8">
    <source>
        <dbReference type="ARBA" id="ARBA00023180"/>
    </source>
</evidence>
<dbReference type="GO" id="GO:0005783">
    <property type="term" value="C:endoplasmic reticulum"/>
    <property type="evidence" value="ECO:0007669"/>
    <property type="project" value="UniProtKB-ARBA"/>
</dbReference>
<dbReference type="InterPro" id="IPR011992">
    <property type="entry name" value="EF-hand-dom_pair"/>
</dbReference>
<feature type="signal peptide" evidence="11">
    <location>
        <begin position="1"/>
        <end position="22"/>
    </location>
</feature>
<dbReference type="InterPro" id="IPR046357">
    <property type="entry name" value="PPIase_dom_sf"/>
</dbReference>
<dbReference type="OMA" id="FFYVWGI"/>
<reference evidence="15" key="3">
    <citation type="journal article" date="2014" name="Nature">
        <title>Elephant shark genome provides unique insights into gnathostome evolution.</title>
        <authorList>
            <consortium name="International Elephant Shark Genome Sequencing Consortium"/>
            <person name="Venkatesh B."/>
            <person name="Lee A.P."/>
            <person name="Ravi V."/>
            <person name="Maurya A.K."/>
            <person name="Lian M.M."/>
            <person name="Swann J.B."/>
            <person name="Ohta Y."/>
            <person name="Flajnik M.F."/>
            <person name="Sutoh Y."/>
            <person name="Kasahara M."/>
            <person name="Hoon S."/>
            <person name="Gangu V."/>
            <person name="Roy S.W."/>
            <person name="Irimia M."/>
            <person name="Korzh V."/>
            <person name="Kondrychyn I."/>
            <person name="Lim Z.W."/>
            <person name="Tay B.H."/>
            <person name="Tohari S."/>
            <person name="Kong K.W."/>
            <person name="Ho S."/>
            <person name="Lorente-Galdos B."/>
            <person name="Quilez J."/>
            <person name="Marques-Bonet T."/>
            <person name="Raney B.J."/>
            <person name="Ingham P.W."/>
            <person name="Tay A."/>
            <person name="Hillier L.W."/>
            <person name="Minx P."/>
            <person name="Boehm T."/>
            <person name="Wilson R.K."/>
            <person name="Brenner S."/>
            <person name="Warren W.C."/>
        </authorList>
    </citation>
    <scope>NUCLEOTIDE SEQUENCE [LARGE SCALE GENOMIC DNA]</scope>
</reference>
<reference evidence="15" key="1">
    <citation type="journal article" date="2006" name="Science">
        <title>Ancient noncoding elements conserved in the human genome.</title>
        <authorList>
            <person name="Venkatesh B."/>
            <person name="Kirkness E.F."/>
            <person name="Loh Y.H."/>
            <person name="Halpern A.L."/>
            <person name="Lee A.P."/>
            <person name="Johnson J."/>
            <person name="Dandona N."/>
            <person name="Viswanathan L.D."/>
            <person name="Tay A."/>
            <person name="Venter J.C."/>
            <person name="Strausberg R.L."/>
            <person name="Brenner S."/>
        </authorList>
    </citation>
    <scope>NUCLEOTIDE SEQUENCE [LARGE SCALE GENOMIC DNA]</scope>
</reference>
<dbReference type="InterPro" id="IPR018247">
    <property type="entry name" value="EF_Hand_1_Ca_BS"/>
</dbReference>
<dbReference type="PANTHER" id="PTHR46222:SF2">
    <property type="entry name" value="PEPTIDYL-PROLYL CIS-TRANS ISOMERASE FKBP7"/>
    <property type="match status" value="1"/>
</dbReference>
<organism evidence="14 15">
    <name type="scientific">Callorhinchus milii</name>
    <name type="common">Ghost shark</name>
    <dbReference type="NCBI Taxonomy" id="7868"/>
    <lineage>
        <taxon>Eukaryota</taxon>
        <taxon>Metazoa</taxon>
        <taxon>Chordata</taxon>
        <taxon>Craniata</taxon>
        <taxon>Vertebrata</taxon>
        <taxon>Chondrichthyes</taxon>
        <taxon>Holocephali</taxon>
        <taxon>Chimaeriformes</taxon>
        <taxon>Callorhinchidae</taxon>
        <taxon>Callorhinchus</taxon>
    </lineage>
</organism>
<dbReference type="InterPro" id="IPR052273">
    <property type="entry name" value="PPIase_FKBP"/>
</dbReference>
<keyword evidence="8" id="KW-0325">Glycoprotein</keyword>
<dbReference type="InParanoid" id="A0A4W3IP65"/>
<evidence type="ECO:0000256" key="2">
    <source>
        <dbReference type="ARBA" id="ARBA00013194"/>
    </source>
</evidence>
<comment type="catalytic activity">
    <reaction evidence="1 10">
        <text>[protein]-peptidylproline (omega=180) = [protein]-peptidylproline (omega=0)</text>
        <dbReference type="Rhea" id="RHEA:16237"/>
        <dbReference type="Rhea" id="RHEA-COMP:10747"/>
        <dbReference type="Rhea" id="RHEA-COMP:10748"/>
        <dbReference type="ChEBI" id="CHEBI:83833"/>
        <dbReference type="ChEBI" id="CHEBI:83834"/>
        <dbReference type="EC" id="5.2.1.8"/>
    </reaction>
</comment>
<dbReference type="InterPro" id="IPR001179">
    <property type="entry name" value="PPIase_FKBP_dom"/>
</dbReference>
<evidence type="ECO:0000259" key="12">
    <source>
        <dbReference type="PROSITE" id="PS50059"/>
    </source>
</evidence>
<dbReference type="AlphaFoldDB" id="A0A4W3IP65"/>
<keyword evidence="15" id="KW-1185">Reference proteome</keyword>
<accession>A0A4W3IP65</accession>
<dbReference type="Pfam" id="PF00254">
    <property type="entry name" value="FKBP_C"/>
    <property type="match status" value="1"/>
</dbReference>
<dbReference type="SUPFAM" id="SSF54534">
    <property type="entry name" value="FKBP-like"/>
    <property type="match status" value="1"/>
</dbReference>
<feature type="domain" description="EF-hand" evidence="13">
    <location>
        <begin position="150"/>
        <end position="176"/>
    </location>
</feature>
<dbReference type="Gene3D" id="1.10.238.10">
    <property type="entry name" value="EF-hand"/>
    <property type="match status" value="1"/>
</dbReference>
<dbReference type="InterPro" id="IPR002048">
    <property type="entry name" value="EF_hand_dom"/>
</dbReference>
<keyword evidence="3 11" id="KW-0732">Signal</keyword>
<reference evidence="15" key="2">
    <citation type="journal article" date="2007" name="PLoS Biol.">
        <title>Survey sequencing and comparative analysis of the elephant shark (Callorhinchus milii) genome.</title>
        <authorList>
            <person name="Venkatesh B."/>
            <person name="Kirkness E.F."/>
            <person name="Loh Y.H."/>
            <person name="Halpern A.L."/>
            <person name="Lee A.P."/>
            <person name="Johnson J."/>
            <person name="Dandona N."/>
            <person name="Viswanathan L.D."/>
            <person name="Tay A."/>
            <person name="Venter J.C."/>
            <person name="Strausberg R.L."/>
            <person name="Brenner S."/>
        </authorList>
    </citation>
    <scope>NUCLEOTIDE SEQUENCE [LARGE SCALE GENOMIC DNA]</scope>
</reference>
<evidence type="ECO:0000256" key="11">
    <source>
        <dbReference type="SAM" id="SignalP"/>
    </source>
</evidence>
<dbReference type="PROSITE" id="PS50059">
    <property type="entry name" value="FKBP_PPIASE"/>
    <property type="match status" value="1"/>
</dbReference>
<dbReference type="PROSITE" id="PS00018">
    <property type="entry name" value="EF_HAND_1"/>
    <property type="match status" value="2"/>
</dbReference>
<evidence type="ECO:0000256" key="9">
    <source>
        <dbReference type="ARBA" id="ARBA00023235"/>
    </source>
</evidence>
<sequence length="219" mass="24819">MGSLCALVVLSQVLWCLEPVRAATGGEEDLSGVKIEVIYKPEQCGQRAKRGDLLSTHFDGYLAVDGTQIYCSRVENQGQPKWFVLGVGQVIKGLDIGMRDMCEGEKRKLTVPPLLAYGKMGRDKVPPDATLIFDVELYKVERGPRSPEGFRAIDLNNDRKLSPDELKMYLQNEFKNDEKRRDDSIYLELVLADILQRNDHDGNGFISAREYNIYHHDEL</sequence>